<name>A0AA88HBN9_ARTSF</name>
<organism evidence="1 2">
    <name type="scientific">Artemia franciscana</name>
    <name type="common">Brine shrimp</name>
    <name type="synonym">Artemia sanfranciscana</name>
    <dbReference type="NCBI Taxonomy" id="6661"/>
    <lineage>
        <taxon>Eukaryota</taxon>
        <taxon>Metazoa</taxon>
        <taxon>Ecdysozoa</taxon>
        <taxon>Arthropoda</taxon>
        <taxon>Crustacea</taxon>
        <taxon>Branchiopoda</taxon>
        <taxon>Anostraca</taxon>
        <taxon>Artemiidae</taxon>
        <taxon>Artemia</taxon>
    </lineage>
</organism>
<protein>
    <recommendedName>
        <fullName evidence="3">Reverse transcriptase domain-containing protein</fullName>
    </recommendedName>
</protein>
<feature type="non-terminal residue" evidence="1">
    <location>
        <position position="70"/>
    </location>
</feature>
<evidence type="ECO:0000313" key="1">
    <source>
        <dbReference type="EMBL" id="KAK2702437.1"/>
    </source>
</evidence>
<sequence length="70" mass="8164">MQRHASKDIRIVEKTTEFRQKAFIAFVDFRAAFDSVDLKALWRILELTGLPEKYCRLVKALHHGTESCVQ</sequence>
<accession>A0AA88HBN9</accession>
<gene>
    <name evidence="1" type="ORF">QYM36_018953</name>
</gene>
<evidence type="ECO:0000313" key="2">
    <source>
        <dbReference type="Proteomes" id="UP001187531"/>
    </source>
</evidence>
<reference evidence="1" key="1">
    <citation type="submission" date="2023-07" db="EMBL/GenBank/DDBJ databases">
        <title>Chromosome-level genome assembly of Artemia franciscana.</title>
        <authorList>
            <person name="Jo E."/>
        </authorList>
    </citation>
    <scope>NUCLEOTIDE SEQUENCE</scope>
    <source>
        <tissue evidence="1">Whole body</tissue>
    </source>
</reference>
<proteinExistence type="predicted"/>
<dbReference type="Proteomes" id="UP001187531">
    <property type="component" value="Unassembled WGS sequence"/>
</dbReference>
<keyword evidence="2" id="KW-1185">Reference proteome</keyword>
<dbReference type="EMBL" id="JAVRJZ010000351">
    <property type="protein sequence ID" value="KAK2702437.1"/>
    <property type="molecule type" value="Genomic_DNA"/>
</dbReference>
<evidence type="ECO:0008006" key="3">
    <source>
        <dbReference type="Google" id="ProtNLM"/>
    </source>
</evidence>
<dbReference type="AlphaFoldDB" id="A0AA88HBN9"/>
<comment type="caution">
    <text evidence="1">The sequence shown here is derived from an EMBL/GenBank/DDBJ whole genome shotgun (WGS) entry which is preliminary data.</text>
</comment>